<proteinExistence type="inferred from homology"/>
<dbReference type="STRING" id="571913.VV02_16895"/>
<dbReference type="SUPFAM" id="SSF53067">
    <property type="entry name" value="Actin-like ATPase domain"/>
    <property type="match status" value="1"/>
</dbReference>
<dbReference type="PANTHER" id="PTHR18964">
    <property type="entry name" value="ROK (REPRESSOR, ORF, KINASE) FAMILY"/>
    <property type="match status" value="1"/>
</dbReference>
<dbReference type="PATRIC" id="fig|571913.6.peg.3427"/>
<dbReference type="GO" id="GO:0006096">
    <property type="term" value="P:glycolytic process"/>
    <property type="evidence" value="ECO:0007669"/>
    <property type="project" value="InterPro"/>
</dbReference>
<evidence type="ECO:0000256" key="4">
    <source>
        <dbReference type="ARBA" id="ARBA00022741"/>
    </source>
</evidence>
<name>A0A0K1JK89_9MICO</name>
<evidence type="ECO:0000256" key="6">
    <source>
        <dbReference type="ARBA" id="ARBA00022840"/>
    </source>
</evidence>
<evidence type="ECO:0000256" key="3">
    <source>
        <dbReference type="ARBA" id="ARBA00022679"/>
    </source>
</evidence>
<dbReference type="GO" id="GO:0005737">
    <property type="term" value="C:cytoplasm"/>
    <property type="evidence" value="ECO:0007669"/>
    <property type="project" value="InterPro"/>
</dbReference>
<dbReference type="NCBIfam" id="TIGR00744">
    <property type="entry name" value="ROK_glcA_fam"/>
    <property type="match status" value="1"/>
</dbReference>
<dbReference type="InterPro" id="IPR004654">
    <property type="entry name" value="ROK_glcA"/>
</dbReference>
<evidence type="ECO:0000256" key="7">
    <source>
        <dbReference type="ARBA" id="ARBA00032386"/>
    </source>
</evidence>
<dbReference type="Pfam" id="PF00480">
    <property type="entry name" value="ROK"/>
    <property type="match status" value="1"/>
</dbReference>
<keyword evidence="5 8" id="KW-0418">Kinase</keyword>
<dbReference type="OrthoDB" id="9810372at2"/>
<keyword evidence="9" id="KW-1185">Reference proteome</keyword>
<dbReference type="GO" id="GO:0004340">
    <property type="term" value="F:glucokinase activity"/>
    <property type="evidence" value="ECO:0007669"/>
    <property type="project" value="InterPro"/>
</dbReference>
<dbReference type="Gene3D" id="3.30.420.40">
    <property type="match status" value="2"/>
</dbReference>
<dbReference type="InterPro" id="IPR000600">
    <property type="entry name" value="ROK"/>
</dbReference>
<evidence type="ECO:0000256" key="1">
    <source>
        <dbReference type="ARBA" id="ARBA00006479"/>
    </source>
</evidence>
<evidence type="ECO:0000313" key="9">
    <source>
        <dbReference type="Proteomes" id="UP000066480"/>
    </source>
</evidence>
<dbReference type="Proteomes" id="UP000066480">
    <property type="component" value="Chromosome"/>
</dbReference>
<protein>
    <recommendedName>
        <fullName evidence="2">Glucokinase</fullName>
    </recommendedName>
    <alternativeName>
        <fullName evidence="7">Glucose kinase</fullName>
    </alternativeName>
</protein>
<dbReference type="GO" id="GO:0005524">
    <property type="term" value="F:ATP binding"/>
    <property type="evidence" value="ECO:0007669"/>
    <property type="project" value="UniProtKB-KW"/>
</dbReference>
<sequence length="319" mass="32241">MSVDAGTIGLDVGGTKIAGALVDASGAVTRRMTVPSPATDPEAIVAALAALVEELRPSAEPIGVGAACAGYLDAERSMMRFAPNLAWRDFPLRSLLHDATGLPVVIENDADAAAYGELVHGAGRDAEDLVMVTLGTGVGGSVVHQRRIHRGAFGIGGELGHVRIERNGRRCGCGNLGCLEAYSSGTALLVQAREVVRTGGPAAAALIERCGGDPDQLRGTDVSALAEDGDAASVELLAEVGMWLGEGMATVAAVLDPGFIVIGGGLSGAGDLVLGPARTAYKTHLTGRGYRPVARMVAAQLGNDAGMIGAAALAREGSA</sequence>
<reference evidence="8 9" key="1">
    <citation type="submission" date="2015-03" db="EMBL/GenBank/DDBJ databases">
        <title>Luteipulveratus halotolerans sp. nov., a novel actinobacterium (Dermacoccaceae) from Sarawak, Malaysia.</title>
        <authorList>
            <person name="Juboi H."/>
            <person name="Basik A."/>
            <person name="Shamsul S.S."/>
            <person name="Arnold P."/>
            <person name="Schmitt E.K."/>
            <person name="Sanglier J.-J."/>
            <person name="Yeo T."/>
        </authorList>
    </citation>
    <scope>NUCLEOTIDE SEQUENCE [LARGE SCALE GENOMIC DNA]</scope>
    <source>
        <strain evidence="8 9">MN07-A0370</strain>
    </source>
</reference>
<evidence type="ECO:0000256" key="2">
    <source>
        <dbReference type="ARBA" id="ARBA00014701"/>
    </source>
</evidence>
<evidence type="ECO:0000313" key="8">
    <source>
        <dbReference type="EMBL" id="AKU17139.1"/>
    </source>
</evidence>
<evidence type="ECO:0000256" key="5">
    <source>
        <dbReference type="ARBA" id="ARBA00022777"/>
    </source>
</evidence>
<dbReference type="PANTHER" id="PTHR18964:SF173">
    <property type="entry name" value="GLUCOKINASE"/>
    <property type="match status" value="1"/>
</dbReference>
<gene>
    <name evidence="8" type="ORF">VV02_16895</name>
</gene>
<dbReference type="EMBL" id="CP011112">
    <property type="protein sequence ID" value="AKU17139.1"/>
    <property type="molecule type" value="Genomic_DNA"/>
</dbReference>
<keyword evidence="6" id="KW-0067">ATP-binding</keyword>
<accession>A0A0K1JK89</accession>
<keyword evidence="3" id="KW-0808">Transferase</keyword>
<keyword evidence="4" id="KW-0547">Nucleotide-binding</keyword>
<comment type="similarity">
    <text evidence="1">Belongs to the ROK (NagC/XylR) family.</text>
</comment>
<dbReference type="InterPro" id="IPR043129">
    <property type="entry name" value="ATPase_NBD"/>
</dbReference>
<dbReference type="KEGG" id="lmoi:VV02_16895"/>
<organism evidence="8 9">
    <name type="scientific">Luteipulveratus mongoliensis</name>
    <dbReference type="NCBI Taxonomy" id="571913"/>
    <lineage>
        <taxon>Bacteria</taxon>
        <taxon>Bacillati</taxon>
        <taxon>Actinomycetota</taxon>
        <taxon>Actinomycetes</taxon>
        <taxon>Micrococcales</taxon>
        <taxon>Dermacoccaceae</taxon>
        <taxon>Luteipulveratus</taxon>
    </lineage>
</organism>
<dbReference type="AlphaFoldDB" id="A0A0K1JK89"/>